<protein>
    <recommendedName>
        <fullName evidence="4">CarboxypepD_reg-like domain-containing protein</fullName>
    </recommendedName>
</protein>
<reference evidence="2 3" key="1">
    <citation type="submission" date="2019-02" db="EMBL/GenBank/DDBJ databases">
        <title>Pedobacter sp. RP-1-13 sp. nov., isolated from Arctic soil.</title>
        <authorList>
            <person name="Dahal R.H."/>
        </authorList>
    </citation>
    <scope>NUCLEOTIDE SEQUENCE [LARGE SCALE GENOMIC DNA]</scope>
    <source>
        <strain evidence="2 3">RP-1-13</strain>
    </source>
</reference>
<accession>A0A4R0N2A0</accession>
<dbReference type="OrthoDB" id="714262at2"/>
<dbReference type="EMBL" id="SJSK01000001">
    <property type="protein sequence ID" value="TCC93931.1"/>
    <property type="molecule type" value="Genomic_DNA"/>
</dbReference>
<evidence type="ECO:0000256" key="1">
    <source>
        <dbReference type="SAM" id="SignalP"/>
    </source>
</evidence>
<gene>
    <name evidence="2" type="ORF">EZ428_03930</name>
</gene>
<dbReference type="AlphaFoldDB" id="A0A4R0N2A0"/>
<dbReference type="SUPFAM" id="SSF49464">
    <property type="entry name" value="Carboxypeptidase regulatory domain-like"/>
    <property type="match status" value="1"/>
</dbReference>
<evidence type="ECO:0000313" key="2">
    <source>
        <dbReference type="EMBL" id="TCC93931.1"/>
    </source>
</evidence>
<dbReference type="RefSeq" id="WP_131551797.1">
    <property type="nucleotide sequence ID" value="NZ_SJSK01000001.1"/>
</dbReference>
<dbReference type="Proteomes" id="UP000292884">
    <property type="component" value="Unassembled WGS sequence"/>
</dbReference>
<proteinExistence type="predicted"/>
<name>A0A4R0N2A0_9SPHI</name>
<sequence>MKQLLIIYLLLFSTNLFAQNVNGYAIDSVTRLPIANAQVHSKNATVLTNENGKFGISNASIGDRVSFRIMGYEILELIVKKEMFNSPINIYLATKGIDLREVKIKTNRNYKKDSLDLRKEYANVFNYQSPKFTDAFIKVDPNYKSPHTNINPNSTASILKLNVLQIVGLLGKNKFPVSKLKQTLLKDEEEKYIDHVFSKSKIETSTLLKGDSLQTFTQRYRPTYLAAKKLNDYEVILYIKKSYAEFIRP</sequence>
<feature type="signal peptide" evidence="1">
    <location>
        <begin position="1"/>
        <end position="18"/>
    </location>
</feature>
<keyword evidence="1" id="KW-0732">Signal</keyword>
<keyword evidence="3" id="KW-1185">Reference proteome</keyword>
<feature type="chain" id="PRO_5020408508" description="CarboxypepD_reg-like domain-containing protein" evidence="1">
    <location>
        <begin position="19"/>
        <end position="249"/>
    </location>
</feature>
<dbReference type="InterPro" id="IPR008969">
    <property type="entry name" value="CarboxyPept-like_regulatory"/>
</dbReference>
<comment type="caution">
    <text evidence="2">The sequence shown here is derived from an EMBL/GenBank/DDBJ whole genome shotgun (WGS) entry which is preliminary data.</text>
</comment>
<organism evidence="2 3">
    <name type="scientific">Pedobacter frigiditerrae</name>
    <dbReference type="NCBI Taxonomy" id="2530452"/>
    <lineage>
        <taxon>Bacteria</taxon>
        <taxon>Pseudomonadati</taxon>
        <taxon>Bacteroidota</taxon>
        <taxon>Sphingobacteriia</taxon>
        <taxon>Sphingobacteriales</taxon>
        <taxon>Sphingobacteriaceae</taxon>
        <taxon>Pedobacter</taxon>
    </lineage>
</organism>
<evidence type="ECO:0000313" key="3">
    <source>
        <dbReference type="Proteomes" id="UP000292884"/>
    </source>
</evidence>
<evidence type="ECO:0008006" key="4">
    <source>
        <dbReference type="Google" id="ProtNLM"/>
    </source>
</evidence>